<protein>
    <recommendedName>
        <fullName evidence="3">DUF4365 domain-containing protein</fullName>
    </recommendedName>
</protein>
<dbReference type="EMBL" id="WKJK01000032">
    <property type="protein sequence ID" value="MRW94624.1"/>
    <property type="molecule type" value="Genomic_DNA"/>
</dbReference>
<evidence type="ECO:0000313" key="2">
    <source>
        <dbReference type="Proteomes" id="UP000433309"/>
    </source>
</evidence>
<dbReference type="Proteomes" id="UP000433309">
    <property type="component" value="Unassembled WGS sequence"/>
</dbReference>
<gene>
    <name evidence="1" type="ORF">GJ699_32120</name>
</gene>
<evidence type="ECO:0008006" key="3">
    <source>
        <dbReference type="Google" id="ProtNLM"/>
    </source>
</evidence>
<sequence length="124" mass="13672">MSATNQLGEGVEYGPFFFVQVKSTAATAAKGNGVPVRLRPAEMRAIQARKVPSYLVGVRSAVANSEEVYAIAIDASLRNGIAVIPSVFSLRQEEIRLKIYDEVHAYFQSGVKTFRSQLTLHRRT</sequence>
<organism evidence="1 2">
    <name type="scientific">Duganella guangzhouensis</name>
    <dbReference type="NCBI Taxonomy" id="2666084"/>
    <lineage>
        <taxon>Bacteria</taxon>
        <taxon>Pseudomonadati</taxon>
        <taxon>Pseudomonadota</taxon>
        <taxon>Betaproteobacteria</taxon>
        <taxon>Burkholderiales</taxon>
        <taxon>Oxalobacteraceae</taxon>
        <taxon>Telluria group</taxon>
        <taxon>Duganella</taxon>
    </lineage>
</organism>
<dbReference type="RefSeq" id="WP_154383500.1">
    <property type="nucleotide sequence ID" value="NZ_WKJK01000032.1"/>
</dbReference>
<evidence type="ECO:0000313" key="1">
    <source>
        <dbReference type="EMBL" id="MRW94624.1"/>
    </source>
</evidence>
<dbReference type="AlphaFoldDB" id="A0A6I2LCS2"/>
<keyword evidence="2" id="KW-1185">Reference proteome</keyword>
<comment type="caution">
    <text evidence="1">The sequence shown here is derived from an EMBL/GenBank/DDBJ whole genome shotgun (WGS) entry which is preliminary data.</text>
</comment>
<reference evidence="1 2" key="1">
    <citation type="submission" date="2019-11" db="EMBL/GenBank/DDBJ databases">
        <title>Novel species isolated from a subtropical stream in China.</title>
        <authorList>
            <person name="Lu H."/>
        </authorList>
    </citation>
    <scope>NUCLEOTIDE SEQUENCE [LARGE SCALE GENOMIC DNA]</scope>
    <source>
        <strain evidence="1 2">FT80W</strain>
    </source>
</reference>
<name>A0A6I2LCS2_9BURK</name>
<accession>A0A6I2LCS2</accession>
<proteinExistence type="predicted"/>